<feature type="transmembrane region" description="Helical" evidence="5">
    <location>
        <begin position="39"/>
        <end position="61"/>
    </location>
</feature>
<reference evidence="7" key="3">
    <citation type="submission" date="2021-03" db="EMBL/GenBank/DDBJ databases">
        <title>Genomic Encyclopedia of Type Strains, Phase IV (KMG-IV): sequencing the most valuable type-strain genomes for metagenomic binning, comparative biology and taxonomic classification.</title>
        <authorList>
            <person name="Goeker M."/>
        </authorList>
    </citation>
    <scope>NUCLEOTIDE SEQUENCE</scope>
    <source>
        <strain evidence="7">DSM 22443</strain>
    </source>
</reference>
<keyword evidence="2 5" id="KW-0812">Transmembrane</keyword>
<evidence type="ECO:0000256" key="3">
    <source>
        <dbReference type="ARBA" id="ARBA00022989"/>
    </source>
</evidence>
<reference evidence="6" key="2">
    <citation type="submission" date="2020-09" db="EMBL/GenBank/DDBJ databases">
        <authorList>
            <person name="Sun Q."/>
            <person name="Ohkuma M."/>
        </authorList>
    </citation>
    <scope>NUCLEOTIDE SEQUENCE</scope>
    <source>
        <strain evidence="6">JCM 16108</strain>
    </source>
</reference>
<evidence type="ECO:0000256" key="5">
    <source>
        <dbReference type="SAM" id="Phobius"/>
    </source>
</evidence>
<evidence type="ECO:0000313" key="7">
    <source>
        <dbReference type="EMBL" id="MBP1955838.1"/>
    </source>
</evidence>
<accession>A0A830G518</accession>
<feature type="transmembrane region" description="Helical" evidence="5">
    <location>
        <begin position="73"/>
        <end position="92"/>
    </location>
</feature>
<keyword evidence="4 5" id="KW-0472">Membrane</keyword>
<keyword evidence="8" id="KW-1185">Reference proteome</keyword>
<sequence>MNPIDGWQPISHSDTTADKCDEFQHRYIFKMEAISGDTVVEIVTTVFVLSTMFSMGLKLSITQLVGALRDRQLLIKSLVVNLVAVPLVAYHWCSVKHWIVS</sequence>
<dbReference type="Proteomes" id="UP000614609">
    <property type="component" value="Unassembled WGS sequence"/>
</dbReference>
<dbReference type="InterPro" id="IPR038770">
    <property type="entry name" value="Na+/solute_symporter_sf"/>
</dbReference>
<dbReference type="Pfam" id="PF01758">
    <property type="entry name" value="SBF"/>
    <property type="match status" value="1"/>
</dbReference>
<name>A0A830G518_9EURY</name>
<dbReference type="EMBL" id="JAGGKO010000007">
    <property type="protein sequence ID" value="MBP1955838.1"/>
    <property type="molecule type" value="Genomic_DNA"/>
</dbReference>
<evidence type="ECO:0000256" key="2">
    <source>
        <dbReference type="ARBA" id="ARBA00022692"/>
    </source>
</evidence>
<organism evidence="6 8">
    <name type="scientific">Halarchaeum rubridurum</name>
    <dbReference type="NCBI Taxonomy" id="489911"/>
    <lineage>
        <taxon>Archaea</taxon>
        <taxon>Methanobacteriati</taxon>
        <taxon>Methanobacteriota</taxon>
        <taxon>Stenosarchaea group</taxon>
        <taxon>Halobacteria</taxon>
        <taxon>Halobacteriales</taxon>
        <taxon>Halobacteriaceae</taxon>
    </lineage>
</organism>
<keyword evidence="3 5" id="KW-1133">Transmembrane helix</keyword>
<comment type="subcellular location">
    <subcellularLocation>
        <location evidence="1">Membrane</location>
        <topology evidence="1">Multi-pass membrane protein</topology>
    </subcellularLocation>
</comment>
<reference evidence="6" key="1">
    <citation type="journal article" date="2014" name="Int. J. Syst. Evol. Microbiol.">
        <title>Complete genome sequence of Corynebacterium casei LMG S-19264T (=DSM 44701T), isolated from a smear-ripened cheese.</title>
        <authorList>
            <consortium name="US DOE Joint Genome Institute (JGI-PGF)"/>
            <person name="Walter F."/>
            <person name="Albersmeier A."/>
            <person name="Kalinowski J."/>
            <person name="Ruckert C."/>
        </authorList>
    </citation>
    <scope>NUCLEOTIDE SEQUENCE</scope>
    <source>
        <strain evidence="6">JCM 16108</strain>
    </source>
</reference>
<dbReference type="EMBL" id="BMOO01000009">
    <property type="protein sequence ID" value="GGM75699.1"/>
    <property type="molecule type" value="Genomic_DNA"/>
</dbReference>
<evidence type="ECO:0000313" key="6">
    <source>
        <dbReference type="EMBL" id="GGM75699.1"/>
    </source>
</evidence>
<gene>
    <name evidence="6" type="ORF">GCM10009017_27050</name>
    <name evidence="7" type="ORF">J2752_002769</name>
</gene>
<proteinExistence type="predicted"/>
<comment type="caution">
    <text evidence="6">The sequence shown here is derived from an EMBL/GenBank/DDBJ whole genome shotgun (WGS) entry which is preliminary data.</text>
</comment>
<dbReference type="GO" id="GO:0016020">
    <property type="term" value="C:membrane"/>
    <property type="evidence" value="ECO:0007669"/>
    <property type="project" value="UniProtKB-SubCell"/>
</dbReference>
<dbReference type="InterPro" id="IPR002657">
    <property type="entry name" value="BilAc:Na_symport/Acr3"/>
</dbReference>
<protein>
    <submittedName>
        <fullName evidence="7">Putative Na+-dependent transporter</fullName>
    </submittedName>
</protein>
<evidence type="ECO:0000313" key="8">
    <source>
        <dbReference type="Proteomes" id="UP000614609"/>
    </source>
</evidence>
<dbReference type="Proteomes" id="UP000765891">
    <property type="component" value="Unassembled WGS sequence"/>
</dbReference>
<dbReference type="Gene3D" id="1.20.1530.20">
    <property type="match status" value="1"/>
</dbReference>
<dbReference type="AlphaFoldDB" id="A0A830G518"/>
<evidence type="ECO:0000256" key="1">
    <source>
        <dbReference type="ARBA" id="ARBA00004141"/>
    </source>
</evidence>
<evidence type="ECO:0000256" key="4">
    <source>
        <dbReference type="ARBA" id="ARBA00023136"/>
    </source>
</evidence>